<evidence type="ECO:0000313" key="2">
    <source>
        <dbReference type="Proteomes" id="UP000291562"/>
    </source>
</evidence>
<accession>A0A411HI66</accession>
<dbReference type="AlphaFoldDB" id="A0A411HI66"/>
<proteinExistence type="predicted"/>
<organism evidence="1 2">
    <name type="scientific">Pseudolysobacter antarcticus</name>
    <dbReference type="NCBI Taxonomy" id="2511995"/>
    <lineage>
        <taxon>Bacteria</taxon>
        <taxon>Pseudomonadati</taxon>
        <taxon>Pseudomonadota</taxon>
        <taxon>Gammaproteobacteria</taxon>
        <taxon>Lysobacterales</taxon>
        <taxon>Rhodanobacteraceae</taxon>
        <taxon>Pseudolysobacter</taxon>
    </lineage>
</organism>
<evidence type="ECO:0000313" key="1">
    <source>
        <dbReference type="EMBL" id="QBB70206.1"/>
    </source>
</evidence>
<name>A0A411HI66_9GAMM</name>
<dbReference type="PIRSF" id="PIRSF039032">
    <property type="entry name" value="HigB-2"/>
    <property type="match status" value="1"/>
</dbReference>
<dbReference type="InterPro" id="IPR009387">
    <property type="entry name" value="HigB-2"/>
</dbReference>
<keyword evidence="2" id="KW-1185">Reference proteome</keyword>
<gene>
    <name evidence="1" type="ORF">ELE36_07420</name>
</gene>
<dbReference type="OrthoDB" id="197283at2"/>
<dbReference type="RefSeq" id="WP_129832465.1">
    <property type="nucleotide sequence ID" value="NZ_CP035704.1"/>
</dbReference>
<sequence>MKALFVELPAFERYRPDYLGDIEFRQLQKILMDDPQAGDIIEGAGGLRKLRFADQRRGKGKRGGLRVIYYWWESGLQFWLFTLLDKDEIADLTASQRKTLKDMIKSELKARHSA</sequence>
<dbReference type="EMBL" id="CP035704">
    <property type="protein sequence ID" value="QBB70206.1"/>
    <property type="molecule type" value="Genomic_DNA"/>
</dbReference>
<dbReference type="Proteomes" id="UP000291562">
    <property type="component" value="Chromosome"/>
</dbReference>
<dbReference type="KEGG" id="xbc:ELE36_07420"/>
<reference evidence="1 2" key="1">
    <citation type="submission" date="2019-01" db="EMBL/GenBank/DDBJ databases">
        <title>Pseudolysobacter antarctica gen. nov., sp. nov., isolated from Fildes Peninsula, Antarctica.</title>
        <authorList>
            <person name="Wei Z."/>
            <person name="Peng F."/>
        </authorList>
    </citation>
    <scope>NUCLEOTIDE SEQUENCE [LARGE SCALE GENOMIC DNA]</scope>
    <source>
        <strain evidence="1 2">AQ6-296</strain>
    </source>
</reference>
<protein>
    <submittedName>
        <fullName evidence="1">Toxin</fullName>
    </submittedName>
</protein>